<dbReference type="Gene3D" id="3.40.50.300">
    <property type="entry name" value="P-loop containing nucleotide triphosphate hydrolases"/>
    <property type="match status" value="1"/>
</dbReference>
<dbReference type="InterPro" id="IPR027417">
    <property type="entry name" value="P-loop_NTPase"/>
</dbReference>
<evidence type="ECO:0000313" key="2">
    <source>
        <dbReference type="Proteomes" id="UP000601361"/>
    </source>
</evidence>
<evidence type="ECO:0000313" key="1">
    <source>
        <dbReference type="EMBL" id="GGG61173.1"/>
    </source>
</evidence>
<dbReference type="RefSeq" id="WP_188559773.1">
    <property type="nucleotide sequence ID" value="NZ_BMGS01000016.1"/>
</dbReference>
<dbReference type="EMBL" id="BMGS01000016">
    <property type="protein sequence ID" value="GGG61173.1"/>
    <property type="molecule type" value="Genomic_DNA"/>
</dbReference>
<proteinExistence type="predicted"/>
<name>A0ABQ1X5P0_9BACT</name>
<keyword evidence="2" id="KW-1185">Reference proteome</keyword>
<organism evidence="1 2">
    <name type="scientific">Hymenobacter glacieicola</name>
    <dbReference type="NCBI Taxonomy" id="1562124"/>
    <lineage>
        <taxon>Bacteria</taxon>
        <taxon>Pseudomonadati</taxon>
        <taxon>Bacteroidota</taxon>
        <taxon>Cytophagia</taxon>
        <taxon>Cytophagales</taxon>
        <taxon>Hymenobacteraceae</taxon>
        <taxon>Hymenobacter</taxon>
    </lineage>
</organism>
<evidence type="ECO:0008006" key="3">
    <source>
        <dbReference type="Google" id="ProtNLM"/>
    </source>
</evidence>
<dbReference type="Proteomes" id="UP000601361">
    <property type="component" value="Unassembled WGS sequence"/>
</dbReference>
<accession>A0ABQ1X5P0</accession>
<gene>
    <name evidence="1" type="ORF">GCM10011378_41470</name>
</gene>
<reference evidence="2" key="1">
    <citation type="journal article" date="2019" name="Int. J. Syst. Evol. Microbiol.">
        <title>The Global Catalogue of Microorganisms (GCM) 10K type strain sequencing project: providing services to taxonomists for standard genome sequencing and annotation.</title>
        <authorList>
            <consortium name="The Broad Institute Genomics Platform"/>
            <consortium name="The Broad Institute Genome Sequencing Center for Infectious Disease"/>
            <person name="Wu L."/>
            <person name="Ma J."/>
        </authorList>
    </citation>
    <scope>NUCLEOTIDE SEQUENCE [LARGE SCALE GENOMIC DNA]</scope>
    <source>
        <strain evidence="2">CGMCC 1.12990</strain>
    </source>
</reference>
<comment type="caution">
    <text evidence="1">The sequence shown here is derived from an EMBL/GenBank/DDBJ whole genome shotgun (WGS) entry which is preliminary data.</text>
</comment>
<sequence>MQRGIEFTKCKDGRLKAIIGEMECFTPPMPKTPDGFLNGHVKKKADQRWKRDFPDEEEIERLSEYDQEALRTREALRLLYGAWFLNDGEPTYLTPDHYMFLTHFQLINSTYPDYREVDGEDFLWTMNVEADEQCIGGVFMGARQRGKTARRACRILRLAMVTPGAHLGIQSKTDDDAREVLNTFISHALRNMSPLIKPVTSLTTDDPKTEIEFKAPARRGKTAQASKKVRALNSRITRKNSKPNAYDGRTPFELLSDEWAKKQDYDTEERMTVMSRPLWRGGKRIGRIWMYSTIDEKEDFEPEMPERVWNNSNPNERNDKGRTETGLVRLFIPSYKGHIMDEYGRSLIAESIADLEASCPKDPIMARRYWRANPRTVEDGLSSAGGDSILNLEALNETLRKLRGGEIPDNVVQWGNFAWTDETRTAVKFDQVKDPKNGRFCVVRRCFPDQQNHVESDGYVQNEMGQMVQRWKPLHDYRFAIGIDPYDAKSVAKLSTASKGAAYCFWKYDSLNEEKRDKPEYWPSDSFIVEYVNRPPRPIDFYEDMIKLCHFFGCKILPERQKPGIIHHFQNRGYAAFVNGEVALTDIAARKLRKKKGKQLDNYGHAASVQATEEWAGLLATYSHGRLVDDFRRMPFPAQVKDWLALNVLDTQKNDAAVASGWTLMLARQFTRPPRPASSVSSSAFDLRQYFNF</sequence>
<protein>
    <recommendedName>
        <fullName evidence="3">Terminase</fullName>
    </recommendedName>
</protein>